<proteinExistence type="predicted"/>
<keyword evidence="2" id="KW-1185">Reference proteome</keyword>
<name>A0A9Q9AVI8_9PEZI</name>
<gene>
    <name evidence="1" type="ORF">Slin15195_G059450</name>
</gene>
<protein>
    <submittedName>
        <fullName evidence="1">Uncharacterized protein</fullName>
    </submittedName>
</protein>
<sequence length="72" mass="7820">MFSVALPKFRALGPVTPSLDMLLAPRPVQNQTSYGSPKDTTIEALTSSDEASDLEIFDTHRVGTWDTAIDVP</sequence>
<organism evidence="1 2">
    <name type="scientific">Septoria linicola</name>
    <dbReference type="NCBI Taxonomy" id="215465"/>
    <lineage>
        <taxon>Eukaryota</taxon>
        <taxon>Fungi</taxon>
        <taxon>Dikarya</taxon>
        <taxon>Ascomycota</taxon>
        <taxon>Pezizomycotina</taxon>
        <taxon>Dothideomycetes</taxon>
        <taxon>Dothideomycetidae</taxon>
        <taxon>Mycosphaerellales</taxon>
        <taxon>Mycosphaerellaceae</taxon>
        <taxon>Septoria</taxon>
    </lineage>
</organism>
<dbReference type="AlphaFoldDB" id="A0A9Q9AVI8"/>
<evidence type="ECO:0000313" key="2">
    <source>
        <dbReference type="Proteomes" id="UP001056384"/>
    </source>
</evidence>
<accession>A0A9Q9AVI8</accession>
<dbReference type="Proteomes" id="UP001056384">
    <property type="component" value="Chromosome 4"/>
</dbReference>
<reference evidence="1" key="1">
    <citation type="submission" date="2022-06" db="EMBL/GenBank/DDBJ databases">
        <title>Complete genome sequences of two strains of the flax pathogen Septoria linicola.</title>
        <authorList>
            <person name="Lapalu N."/>
            <person name="Simon A."/>
            <person name="Demenou B."/>
            <person name="Paumier D."/>
            <person name="Guillot M.-P."/>
            <person name="Gout L."/>
            <person name="Valade R."/>
        </authorList>
    </citation>
    <scope>NUCLEOTIDE SEQUENCE</scope>
    <source>
        <strain evidence="1">SE15195</strain>
    </source>
</reference>
<evidence type="ECO:0000313" key="1">
    <source>
        <dbReference type="EMBL" id="USW52626.1"/>
    </source>
</evidence>
<dbReference type="EMBL" id="CP099421">
    <property type="protein sequence ID" value="USW52626.1"/>
    <property type="molecule type" value="Genomic_DNA"/>
</dbReference>